<evidence type="ECO:0000259" key="1">
    <source>
        <dbReference type="SMART" id="SM00954"/>
    </source>
</evidence>
<dbReference type="Pfam" id="PF04607">
    <property type="entry name" value="RelA_SpoT"/>
    <property type="match status" value="1"/>
</dbReference>
<comment type="caution">
    <text evidence="2">The sequence shown here is derived from an EMBL/GenBank/DDBJ whole genome shotgun (WGS) entry which is preliminary data.</text>
</comment>
<reference evidence="2" key="1">
    <citation type="submission" date="2019-03" db="EMBL/GenBank/DDBJ databases">
        <title>Single cell metagenomics reveals metabolic interactions within the superorganism composed of flagellate Streblomastix strix and complex community of Bacteroidetes bacteria on its surface.</title>
        <authorList>
            <person name="Treitli S.C."/>
            <person name="Kolisko M."/>
            <person name="Husnik F."/>
            <person name="Keeling P."/>
            <person name="Hampl V."/>
        </authorList>
    </citation>
    <scope>NUCLEOTIDE SEQUENCE</scope>
    <source>
        <strain evidence="2">STM</strain>
    </source>
</reference>
<protein>
    <recommendedName>
        <fullName evidence="1">RelA/SpoT domain-containing protein</fullName>
    </recommendedName>
</protein>
<dbReference type="InterPro" id="IPR043519">
    <property type="entry name" value="NT_sf"/>
</dbReference>
<proteinExistence type="predicted"/>
<dbReference type="SUPFAM" id="SSF81301">
    <property type="entry name" value="Nucleotidyltransferase"/>
    <property type="match status" value="1"/>
</dbReference>
<dbReference type="GO" id="GO:0015969">
    <property type="term" value="P:guanosine tetraphosphate metabolic process"/>
    <property type="evidence" value="ECO:0007669"/>
    <property type="project" value="InterPro"/>
</dbReference>
<dbReference type="PANTHER" id="PTHR41773">
    <property type="entry name" value="GTP PYROPHOSPHATASE-RELATED"/>
    <property type="match status" value="1"/>
</dbReference>
<organism evidence="2">
    <name type="scientific">termite gut metagenome</name>
    <dbReference type="NCBI Taxonomy" id="433724"/>
    <lineage>
        <taxon>unclassified sequences</taxon>
        <taxon>metagenomes</taxon>
        <taxon>organismal metagenomes</taxon>
    </lineage>
</organism>
<accession>A0A5J4SGS3</accession>
<dbReference type="InterPro" id="IPR007685">
    <property type="entry name" value="RelA_SpoT"/>
</dbReference>
<dbReference type="EMBL" id="SNRY01000191">
    <property type="protein sequence ID" value="KAA6344982.1"/>
    <property type="molecule type" value="Genomic_DNA"/>
</dbReference>
<dbReference type="SMART" id="SM00954">
    <property type="entry name" value="RelA_SpoT"/>
    <property type="match status" value="1"/>
</dbReference>
<dbReference type="PANTHER" id="PTHR41773:SF1">
    <property type="entry name" value="RELA_SPOT DOMAIN-CONTAINING PROTEIN"/>
    <property type="match status" value="1"/>
</dbReference>
<dbReference type="Gene3D" id="3.30.460.10">
    <property type="entry name" value="Beta Polymerase, domain 2"/>
    <property type="match status" value="1"/>
</dbReference>
<evidence type="ECO:0000313" key="2">
    <source>
        <dbReference type="EMBL" id="KAA6344982.1"/>
    </source>
</evidence>
<gene>
    <name evidence="2" type="ORF">EZS27_007407</name>
</gene>
<feature type="domain" description="RelA/SpoT" evidence="1">
    <location>
        <begin position="54"/>
        <end position="207"/>
    </location>
</feature>
<sequence length="275" mass="33178">MEDSTIEEFINQSILDTIKTDYLDSQEELHLELNKILKEFNDNNFLEKVYALKYRIKDTEHLIAKIKRKYKENYKKYRDISKENYKSIITDLIGIRIIILGKEDWSKVHDFLTARFKNEERNYSAINNKTRCIIEKPVIHTTDGDDDYLYNKFKGTLEIKPSLQGYRSIHYVVKYEKHICEIQVRTIFDEGWLEFDHEIKYPNDATNIVKGDFLLQMSRMAKISQDMISFYRKHSQIFEKKQEIKRFMLKRINDDKIEELGNFEERVNQFINKEL</sequence>
<dbReference type="AlphaFoldDB" id="A0A5J4SGS3"/>
<dbReference type="CDD" id="cd05399">
    <property type="entry name" value="NT_Rel-Spo_like"/>
    <property type="match status" value="1"/>
</dbReference>
<name>A0A5J4SGS3_9ZZZZ</name>